<reference evidence="1 2" key="1">
    <citation type="journal article" date="2023" name="Hortic Res">
        <title>Pangenome of water caltrop reveals structural variations and asymmetric subgenome divergence after allopolyploidization.</title>
        <authorList>
            <person name="Zhang X."/>
            <person name="Chen Y."/>
            <person name="Wang L."/>
            <person name="Yuan Y."/>
            <person name="Fang M."/>
            <person name="Shi L."/>
            <person name="Lu R."/>
            <person name="Comes H.P."/>
            <person name="Ma Y."/>
            <person name="Chen Y."/>
            <person name="Huang G."/>
            <person name="Zhou Y."/>
            <person name="Zheng Z."/>
            <person name="Qiu Y."/>
        </authorList>
    </citation>
    <scope>NUCLEOTIDE SEQUENCE [LARGE SCALE GENOMIC DNA]</scope>
    <source>
        <tissue evidence="1">Roots</tissue>
    </source>
</reference>
<comment type="caution">
    <text evidence="1">The sequence shown here is derived from an EMBL/GenBank/DDBJ whole genome shotgun (WGS) entry which is preliminary data.</text>
</comment>
<protein>
    <submittedName>
        <fullName evidence="1">Uncharacterized protein</fullName>
    </submittedName>
</protein>
<proteinExistence type="predicted"/>
<dbReference type="EMBL" id="JAXIOK010000015">
    <property type="protein sequence ID" value="KAK4753902.1"/>
    <property type="molecule type" value="Genomic_DNA"/>
</dbReference>
<gene>
    <name evidence="1" type="ORF">SAY87_002006</name>
</gene>
<sequence length="75" mass="8269">MANLIEERGYLSGHFTSNRASYGSDVAQGPRLRYLEPSRLQGGGPAALFSQGTPTSECVPYLELQAYEKDRPHEP</sequence>
<accession>A0AAN7PTB8</accession>
<evidence type="ECO:0000313" key="1">
    <source>
        <dbReference type="EMBL" id="KAK4753902.1"/>
    </source>
</evidence>
<name>A0AAN7PTB8_9MYRT</name>
<dbReference type="AlphaFoldDB" id="A0AAN7PTB8"/>
<keyword evidence="2" id="KW-1185">Reference proteome</keyword>
<organism evidence="1 2">
    <name type="scientific">Trapa incisa</name>
    <dbReference type="NCBI Taxonomy" id="236973"/>
    <lineage>
        <taxon>Eukaryota</taxon>
        <taxon>Viridiplantae</taxon>
        <taxon>Streptophyta</taxon>
        <taxon>Embryophyta</taxon>
        <taxon>Tracheophyta</taxon>
        <taxon>Spermatophyta</taxon>
        <taxon>Magnoliopsida</taxon>
        <taxon>eudicotyledons</taxon>
        <taxon>Gunneridae</taxon>
        <taxon>Pentapetalae</taxon>
        <taxon>rosids</taxon>
        <taxon>malvids</taxon>
        <taxon>Myrtales</taxon>
        <taxon>Lythraceae</taxon>
        <taxon>Trapa</taxon>
    </lineage>
</organism>
<dbReference type="Proteomes" id="UP001345219">
    <property type="component" value="Chromosome 2"/>
</dbReference>
<evidence type="ECO:0000313" key="2">
    <source>
        <dbReference type="Proteomes" id="UP001345219"/>
    </source>
</evidence>